<feature type="transmembrane region" description="Helical" evidence="2">
    <location>
        <begin position="318"/>
        <end position="339"/>
    </location>
</feature>
<proteinExistence type="predicted"/>
<sequence>MKFKSLEIINSKDRISSVDIFRSIAIITVVLFHFNFSLPYGYLGVDLFFLISGLLVGGMLVRQLERNEPVHFGRFFLQRGFKIWPSYYVFLLLGNGIAWILYHNTHPEQIIPLWDLKRYVFFYQNYTGKPFHWSFDHVWSLCVEEHFYILLPLMFIVLQRFVALEHRKKMLLVFVILTIAAGMLFKYCSFFFTRSKDTYSATHNRIDALAWGVLLHMAVTRYKDRLRSATLQLPFFGLGVLLFVAALYTNINCGSVLFNRVYFHSIVPLCFFLMLLGLYYVDFSKWKALRFIAYYSYNWYLWHPLFVLFLTAQFGNTPIGLLCFISLTFLIAVIMTTAIEEPALRKRKAILDKLSGKPDRVGTQSAETPDQKDLSN</sequence>
<keyword evidence="2" id="KW-0472">Membrane</keyword>
<dbReference type="InterPro" id="IPR050879">
    <property type="entry name" value="Acyltransferase_3"/>
</dbReference>
<feature type="domain" description="Acyltransferase 3" evidence="3">
    <location>
        <begin position="16"/>
        <end position="336"/>
    </location>
</feature>
<dbReference type="PANTHER" id="PTHR23028:SF53">
    <property type="entry name" value="ACYL_TRANSF_3 DOMAIN-CONTAINING PROTEIN"/>
    <property type="match status" value="1"/>
</dbReference>
<comment type="caution">
    <text evidence="4">The sequence shown here is derived from an EMBL/GenBank/DDBJ whole genome shotgun (WGS) entry which is preliminary data.</text>
</comment>
<dbReference type="Pfam" id="PF01757">
    <property type="entry name" value="Acyl_transf_3"/>
    <property type="match status" value="1"/>
</dbReference>
<name>A0ABP8N2X2_9BACT</name>
<feature type="transmembrane region" description="Helical" evidence="2">
    <location>
        <begin position="229"/>
        <end position="249"/>
    </location>
</feature>
<gene>
    <name evidence="4" type="ORF">GCM10023092_27210</name>
</gene>
<keyword evidence="4" id="KW-0808">Transferase</keyword>
<organism evidence="4 5">
    <name type="scientific">Rurimicrobium arvi</name>
    <dbReference type="NCBI Taxonomy" id="2049916"/>
    <lineage>
        <taxon>Bacteria</taxon>
        <taxon>Pseudomonadati</taxon>
        <taxon>Bacteroidota</taxon>
        <taxon>Chitinophagia</taxon>
        <taxon>Chitinophagales</taxon>
        <taxon>Chitinophagaceae</taxon>
        <taxon>Rurimicrobium</taxon>
    </lineage>
</organism>
<keyword evidence="2" id="KW-1133">Transmembrane helix</keyword>
<feature type="transmembrane region" description="Helical" evidence="2">
    <location>
        <begin position="83"/>
        <end position="102"/>
    </location>
</feature>
<feature type="transmembrane region" description="Helical" evidence="2">
    <location>
        <begin position="170"/>
        <end position="192"/>
    </location>
</feature>
<dbReference type="EMBL" id="BAABEZ010000024">
    <property type="protein sequence ID" value="GAA4458624.1"/>
    <property type="molecule type" value="Genomic_DNA"/>
</dbReference>
<protein>
    <submittedName>
        <fullName evidence="4">Acyltransferase</fullName>
    </submittedName>
</protein>
<dbReference type="RefSeq" id="WP_344828308.1">
    <property type="nucleotide sequence ID" value="NZ_BAABEZ010000024.1"/>
</dbReference>
<dbReference type="PANTHER" id="PTHR23028">
    <property type="entry name" value="ACETYLTRANSFERASE"/>
    <property type="match status" value="1"/>
</dbReference>
<dbReference type="GO" id="GO:0016746">
    <property type="term" value="F:acyltransferase activity"/>
    <property type="evidence" value="ECO:0007669"/>
    <property type="project" value="UniProtKB-KW"/>
</dbReference>
<reference evidence="5" key="1">
    <citation type="journal article" date="2019" name="Int. J. Syst. Evol. Microbiol.">
        <title>The Global Catalogue of Microorganisms (GCM) 10K type strain sequencing project: providing services to taxonomists for standard genome sequencing and annotation.</title>
        <authorList>
            <consortium name="The Broad Institute Genomics Platform"/>
            <consortium name="The Broad Institute Genome Sequencing Center for Infectious Disease"/>
            <person name="Wu L."/>
            <person name="Ma J."/>
        </authorList>
    </citation>
    <scope>NUCLEOTIDE SEQUENCE [LARGE SCALE GENOMIC DNA]</scope>
    <source>
        <strain evidence="5">JCM 31921</strain>
    </source>
</reference>
<evidence type="ECO:0000256" key="1">
    <source>
        <dbReference type="SAM" id="MobiDB-lite"/>
    </source>
</evidence>
<feature type="transmembrane region" description="Helical" evidence="2">
    <location>
        <begin position="42"/>
        <end position="62"/>
    </location>
</feature>
<feature type="transmembrane region" description="Helical" evidence="2">
    <location>
        <begin position="293"/>
        <end position="312"/>
    </location>
</feature>
<keyword evidence="5" id="KW-1185">Reference proteome</keyword>
<evidence type="ECO:0000313" key="4">
    <source>
        <dbReference type="EMBL" id="GAA4458624.1"/>
    </source>
</evidence>
<keyword evidence="4" id="KW-0012">Acyltransferase</keyword>
<keyword evidence="2" id="KW-0812">Transmembrane</keyword>
<feature type="transmembrane region" description="Helical" evidence="2">
    <location>
        <begin position="20"/>
        <end position="36"/>
    </location>
</feature>
<dbReference type="InterPro" id="IPR002656">
    <property type="entry name" value="Acyl_transf_3_dom"/>
</dbReference>
<evidence type="ECO:0000259" key="3">
    <source>
        <dbReference type="Pfam" id="PF01757"/>
    </source>
</evidence>
<feature type="region of interest" description="Disordered" evidence="1">
    <location>
        <begin position="356"/>
        <end position="376"/>
    </location>
</feature>
<evidence type="ECO:0000256" key="2">
    <source>
        <dbReference type="SAM" id="Phobius"/>
    </source>
</evidence>
<evidence type="ECO:0000313" key="5">
    <source>
        <dbReference type="Proteomes" id="UP001501410"/>
    </source>
</evidence>
<feature type="transmembrane region" description="Helical" evidence="2">
    <location>
        <begin position="138"/>
        <end position="158"/>
    </location>
</feature>
<dbReference type="Proteomes" id="UP001501410">
    <property type="component" value="Unassembled WGS sequence"/>
</dbReference>
<feature type="transmembrane region" description="Helical" evidence="2">
    <location>
        <begin position="261"/>
        <end position="281"/>
    </location>
</feature>
<accession>A0ABP8N2X2</accession>